<feature type="signal peptide" evidence="2">
    <location>
        <begin position="1"/>
        <end position="28"/>
    </location>
</feature>
<evidence type="ECO:0000313" key="4">
    <source>
        <dbReference type="Proteomes" id="UP000189704"/>
    </source>
</evidence>
<dbReference type="Pfam" id="PF22009">
    <property type="entry name" value="YLDV-IL18BP-like"/>
    <property type="match status" value="1"/>
</dbReference>
<dbReference type="PROSITE" id="PS50835">
    <property type="entry name" value="IG_LIKE"/>
    <property type="match status" value="1"/>
</dbReference>
<dbReference type="InterPro" id="IPR055139">
    <property type="entry name" value="IL18BP-like_dom"/>
</dbReference>
<sequence>MTPRQSWTPDSSPLWVLLLCAHISTLLARATPIPQTITATMAARSTKDPCPSWPPAARQCPALKVTWPETAVPLDGALTLSCTACSRFHHFSILYWLGNGSFIEHLPGQLREGNISRVCGDASRDLVLEKLSPALLSTNFSCVSVDPERVAQHHVVLAQLWAGLRTAPSPSHSPGPQLPTAVGIGTGPATAPP</sequence>
<dbReference type="GO" id="GO:0042007">
    <property type="term" value="F:interleukin-18 binding"/>
    <property type="evidence" value="ECO:0007669"/>
    <property type="project" value="InterPro"/>
</dbReference>
<dbReference type="Proteomes" id="UP000189704">
    <property type="component" value="Unplaced"/>
</dbReference>
<dbReference type="CTD" id="10068"/>
<feature type="domain" description="Ig-like" evidence="3">
    <location>
        <begin position="61"/>
        <end position="158"/>
    </location>
</feature>
<accession>A0A1U7TW96</accession>
<keyword evidence="4" id="KW-1185">Reference proteome</keyword>
<evidence type="ECO:0000256" key="1">
    <source>
        <dbReference type="SAM" id="MobiDB-lite"/>
    </source>
</evidence>
<dbReference type="AlphaFoldDB" id="A0A1U7TW96"/>
<dbReference type="GO" id="GO:0005615">
    <property type="term" value="C:extracellular space"/>
    <property type="evidence" value="ECO:0007669"/>
    <property type="project" value="TreeGrafter"/>
</dbReference>
<dbReference type="InterPro" id="IPR007110">
    <property type="entry name" value="Ig-like_dom"/>
</dbReference>
<dbReference type="InterPro" id="IPR039681">
    <property type="entry name" value="IL18BP"/>
</dbReference>
<gene>
    <name evidence="5" type="primary">IL18BP</name>
</gene>
<reference evidence="5" key="1">
    <citation type="submission" date="2025-08" db="UniProtKB">
        <authorList>
            <consortium name="RefSeq"/>
        </authorList>
    </citation>
    <scope>IDENTIFICATION</scope>
</reference>
<dbReference type="InterPro" id="IPR013783">
    <property type="entry name" value="Ig-like_fold"/>
</dbReference>
<dbReference type="KEGG" id="csyr:103268503"/>
<evidence type="ECO:0000259" key="3">
    <source>
        <dbReference type="PROSITE" id="PS50835"/>
    </source>
</evidence>
<feature type="region of interest" description="Disordered" evidence="1">
    <location>
        <begin position="168"/>
        <end position="193"/>
    </location>
</feature>
<dbReference type="RefSeq" id="XP_008064279.1">
    <property type="nucleotide sequence ID" value="XM_008066088.2"/>
</dbReference>
<dbReference type="GO" id="GO:0042088">
    <property type="term" value="P:T-helper 1 type immune response"/>
    <property type="evidence" value="ECO:0007669"/>
    <property type="project" value="TreeGrafter"/>
</dbReference>
<dbReference type="OrthoDB" id="9904367at2759"/>
<evidence type="ECO:0000313" key="5">
    <source>
        <dbReference type="RefSeq" id="XP_008064279.1"/>
    </source>
</evidence>
<organism evidence="4 5">
    <name type="scientific">Carlito syrichta</name>
    <name type="common">Philippine tarsier</name>
    <name type="synonym">Tarsius syrichta</name>
    <dbReference type="NCBI Taxonomy" id="1868482"/>
    <lineage>
        <taxon>Eukaryota</taxon>
        <taxon>Metazoa</taxon>
        <taxon>Chordata</taxon>
        <taxon>Craniata</taxon>
        <taxon>Vertebrata</taxon>
        <taxon>Euteleostomi</taxon>
        <taxon>Mammalia</taxon>
        <taxon>Eutheria</taxon>
        <taxon>Euarchontoglires</taxon>
        <taxon>Primates</taxon>
        <taxon>Haplorrhini</taxon>
        <taxon>Tarsiiformes</taxon>
        <taxon>Tarsiidae</taxon>
        <taxon>Carlito</taxon>
    </lineage>
</organism>
<dbReference type="PANTHER" id="PTHR14292">
    <property type="entry name" value="INTERLEUKIN-18-BINDING PROTEIN"/>
    <property type="match status" value="1"/>
</dbReference>
<proteinExistence type="predicted"/>
<dbReference type="STRING" id="1868482.ENSTSYP00000030170"/>
<evidence type="ECO:0000256" key="2">
    <source>
        <dbReference type="SAM" id="SignalP"/>
    </source>
</evidence>
<protein>
    <submittedName>
        <fullName evidence="5">Interleukin-18-binding protein</fullName>
    </submittedName>
</protein>
<keyword evidence="2" id="KW-0732">Signal</keyword>
<name>A0A1U7TW96_CARSF</name>
<dbReference type="GeneID" id="103268503"/>
<dbReference type="Gene3D" id="2.60.40.10">
    <property type="entry name" value="Immunoglobulins"/>
    <property type="match status" value="1"/>
</dbReference>
<feature type="chain" id="PRO_5010584195" evidence="2">
    <location>
        <begin position="29"/>
        <end position="193"/>
    </location>
</feature>
<dbReference type="PANTHER" id="PTHR14292:SF2">
    <property type="entry name" value="INTERLEUKIN-18-BINDING PROTEIN"/>
    <property type="match status" value="1"/>
</dbReference>